<dbReference type="Proteomes" id="UP000292886">
    <property type="component" value="Chromosome"/>
</dbReference>
<dbReference type="OrthoDB" id="2454247at2"/>
<dbReference type="EMBL" id="CP037940">
    <property type="protein sequence ID" value="QBO35012.1"/>
    <property type="molecule type" value="Genomic_DNA"/>
</dbReference>
<organism evidence="1 2">
    <name type="scientific">Periweissella cryptocerci</name>
    <dbReference type="NCBI Taxonomy" id="2506420"/>
    <lineage>
        <taxon>Bacteria</taxon>
        <taxon>Bacillati</taxon>
        <taxon>Bacillota</taxon>
        <taxon>Bacilli</taxon>
        <taxon>Lactobacillales</taxon>
        <taxon>Lactobacillaceae</taxon>
        <taxon>Periweissella</taxon>
    </lineage>
</organism>
<dbReference type="AlphaFoldDB" id="A0A4P6YR00"/>
<dbReference type="RefSeq" id="WP_133362092.1">
    <property type="nucleotide sequence ID" value="NZ_CP037940.1"/>
</dbReference>
<proteinExistence type="predicted"/>
<dbReference type="KEGG" id="wei:EQG49_00385"/>
<protein>
    <submittedName>
        <fullName evidence="1">DUF2922 domain-containing protein</fullName>
    </submittedName>
</protein>
<dbReference type="Pfam" id="PF11148">
    <property type="entry name" value="DUF2922"/>
    <property type="match status" value="1"/>
</dbReference>
<accession>A0A4P6YR00</accession>
<name>A0A4P6YR00_9LACO</name>
<sequence>MTEAKKLVLTFKGSHGKSTSLTLAKFKEPVDPAKVKAAMTTIAQSKIFVTKEGHFKYMTPVSARIVATQTDAVDGVATEVSL</sequence>
<keyword evidence="2" id="KW-1185">Reference proteome</keyword>
<reference evidence="2" key="1">
    <citation type="submission" date="2019-03" db="EMBL/GenBank/DDBJ databases">
        <title>Weissella sp. 26KH-42 Genome sequencing.</title>
        <authorList>
            <person name="Heo J."/>
            <person name="Kim S.-J."/>
            <person name="Kim J.-S."/>
            <person name="Hong S.-B."/>
            <person name="Kwon S.-W."/>
        </authorList>
    </citation>
    <scope>NUCLEOTIDE SEQUENCE [LARGE SCALE GENOMIC DNA]</scope>
    <source>
        <strain evidence="2">26KH-42</strain>
    </source>
</reference>
<gene>
    <name evidence="1" type="ORF">EQG49_00385</name>
</gene>
<evidence type="ECO:0000313" key="2">
    <source>
        <dbReference type="Proteomes" id="UP000292886"/>
    </source>
</evidence>
<evidence type="ECO:0000313" key="1">
    <source>
        <dbReference type="EMBL" id="QBO35012.1"/>
    </source>
</evidence>
<dbReference type="InterPro" id="IPR021321">
    <property type="entry name" value="DUF2922"/>
</dbReference>